<dbReference type="GO" id="GO:0008270">
    <property type="term" value="F:zinc ion binding"/>
    <property type="evidence" value="ECO:0007669"/>
    <property type="project" value="UniProtKB-UniRule"/>
</dbReference>
<organism evidence="14 15">
    <name type="scientific">Brockia lithotrophica</name>
    <dbReference type="NCBI Taxonomy" id="933949"/>
    <lineage>
        <taxon>Bacteria</taxon>
        <taxon>Bacillati</taxon>
        <taxon>Bacillota</taxon>
        <taxon>Bacilli</taxon>
        <taxon>Bacillales</taxon>
        <taxon>Bacillales Family X. Incertae Sedis</taxon>
        <taxon>Brockia</taxon>
    </lineage>
</organism>
<evidence type="ECO:0000256" key="3">
    <source>
        <dbReference type="ARBA" id="ARBA00022475"/>
    </source>
</evidence>
<dbReference type="GO" id="GO:0006508">
    <property type="term" value="P:proteolysis"/>
    <property type="evidence" value="ECO:0007669"/>
    <property type="project" value="UniProtKB-KW"/>
</dbReference>
<gene>
    <name evidence="12" type="primary">htpX</name>
    <name evidence="14" type="ORF">BLITH_0566</name>
</gene>
<sequence length="298" mass="32401">MLYEALEWNRRRTRLILALFVFLVAAAGAAVGYLGGDTWAGVGLALVFAAVYLPLTYATASRQVLAFAGAVEAPPEEYPELHHVVEELALAARIPKPRVYLVPDEAPNAFAVGIRPEEGAVAFTTGLLKLLNREELEGVAAHEISHLKNGDTRLMTLAIALVGVIVLLADVGRQLLWWGGWGDDRDRGRRRGGAEALLLLLAVLFLVLAPLAAQLTQLALSRNREFYADASAVDLTRNPRGLIRALAKLKEHAATVRRANAATAGMYFVRPFADGGGLETLFSTHPPIEERIRRLQAM</sequence>
<keyword evidence="6 12" id="KW-0479">Metal-binding</keyword>
<dbReference type="HAMAP" id="MF_00188">
    <property type="entry name" value="Pept_M48_protease_HtpX"/>
    <property type="match status" value="1"/>
</dbReference>
<dbReference type="Pfam" id="PF01435">
    <property type="entry name" value="Peptidase_M48"/>
    <property type="match status" value="1"/>
</dbReference>
<dbReference type="GO" id="GO:0005886">
    <property type="term" value="C:plasma membrane"/>
    <property type="evidence" value="ECO:0007669"/>
    <property type="project" value="UniProtKB-SubCell"/>
</dbReference>
<keyword evidence="8 12" id="KW-0862">Zinc</keyword>
<dbReference type="InterPro" id="IPR022919">
    <property type="entry name" value="Pept_M48_protease_HtpX"/>
</dbReference>
<feature type="transmembrane region" description="Helical" evidence="12">
    <location>
        <begin position="154"/>
        <end position="176"/>
    </location>
</feature>
<accession>A0A2T5G4M4</accession>
<evidence type="ECO:0000256" key="8">
    <source>
        <dbReference type="ARBA" id="ARBA00022833"/>
    </source>
</evidence>
<evidence type="ECO:0000256" key="4">
    <source>
        <dbReference type="ARBA" id="ARBA00022670"/>
    </source>
</evidence>
<dbReference type="InterPro" id="IPR001915">
    <property type="entry name" value="Peptidase_M48"/>
</dbReference>
<keyword evidence="10 12" id="KW-0482">Metalloprotease</keyword>
<keyword evidence="11 12" id="KW-0472">Membrane</keyword>
<keyword evidence="4 12" id="KW-0645">Protease</keyword>
<feature type="binding site" evidence="12">
    <location>
        <position position="142"/>
    </location>
    <ligand>
        <name>Zn(2+)</name>
        <dbReference type="ChEBI" id="CHEBI:29105"/>
        <note>catalytic</note>
    </ligand>
</feature>
<evidence type="ECO:0000256" key="10">
    <source>
        <dbReference type="ARBA" id="ARBA00023049"/>
    </source>
</evidence>
<comment type="caution">
    <text evidence="14">The sequence shown here is derived from an EMBL/GenBank/DDBJ whole genome shotgun (WGS) entry which is preliminary data.</text>
</comment>
<dbReference type="PANTHER" id="PTHR43221">
    <property type="entry name" value="PROTEASE HTPX"/>
    <property type="match status" value="1"/>
</dbReference>
<keyword evidence="9 12" id="KW-1133">Transmembrane helix</keyword>
<evidence type="ECO:0000256" key="11">
    <source>
        <dbReference type="ARBA" id="ARBA00023136"/>
    </source>
</evidence>
<proteinExistence type="inferred from homology"/>
<feature type="active site" evidence="12">
    <location>
        <position position="143"/>
    </location>
</feature>
<evidence type="ECO:0000256" key="6">
    <source>
        <dbReference type="ARBA" id="ARBA00022723"/>
    </source>
</evidence>
<feature type="transmembrane region" description="Helical" evidence="12">
    <location>
        <begin position="39"/>
        <end position="58"/>
    </location>
</feature>
<dbReference type="GO" id="GO:0004222">
    <property type="term" value="F:metalloendopeptidase activity"/>
    <property type="evidence" value="ECO:0007669"/>
    <property type="project" value="UniProtKB-UniRule"/>
</dbReference>
<protein>
    <recommendedName>
        <fullName evidence="12">Protease HtpX homolog</fullName>
        <ecNumber evidence="12">3.4.24.-</ecNumber>
    </recommendedName>
</protein>
<feature type="domain" description="Peptidase M48" evidence="13">
    <location>
        <begin position="77"/>
        <end position="297"/>
    </location>
</feature>
<dbReference type="InterPro" id="IPR050083">
    <property type="entry name" value="HtpX_protease"/>
</dbReference>
<dbReference type="PANTHER" id="PTHR43221:SF1">
    <property type="entry name" value="PROTEASE HTPX"/>
    <property type="match status" value="1"/>
</dbReference>
<feature type="binding site" evidence="12">
    <location>
        <position position="225"/>
    </location>
    <ligand>
        <name>Zn(2+)</name>
        <dbReference type="ChEBI" id="CHEBI:29105"/>
        <note>catalytic</note>
    </ligand>
</feature>
<feature type="binding site" evidence="12">
    <location>
        <position position="146"/>
    </location>
    <ligand>
        <name>Zn(2+)</name>
        <dbReference type="ChEBI" id="CHEBI:29105"/>
        <note>catalytic</note>
    </ligand>
</feature>
<name>A0A2T5G4M4_9BACL</name>
<comment type="cofactor">
    <cofactor evidence="12">
        <name>Zn(2+)</name>
        <dbReference type="ChEBI" id="CHEBI:29105"/>
    </cofactor>
    <text evidence="12">Binds 1 zinc ion per subunit.</text>
</comment>
<dbReference type="AlphaFoldDB" id="A0A2T5G4M4"/>
<keyword evidence="7 12" id="KW-0378">Hydrolase</keyword>
<dbReference type="Proteomes" id="UP000244016">
    <property type="component" value="Unassembled WGS sequence"/>
</dbReference>
<evidence type="ECO:0000313" key="14">
    <source>
        <dbReference type="EMBL" id="PTQ51136.1"/>
    </source>
</evidence>
<evidence type="ECO:0000256" key="5">
    <source>
        <dbReference type="ARBA" id="ARBA00022692"/>
    </source>
</evidence>
<comment type="subcellular location">
    <subcellularLocation>
        <location evidence="1 12">Cell membrane</location>
        <topology evidence="1 12">Multi-pass membrane protein</topology>
    </subcellularLocation>
</comment>
<evidence type="ECO:0000259" key="13">
    <source>
        <dbReference type="Pfam" id="PF01435"/>
    </source>
</evidence>
<comment type="similarity">
    <text evidence="2 12">Belongs to the peptidase M48B family.</text>
</comment>
<dbReference type="Gene3D" id="3.30.2010.10">
    <property type="entry name" value="Metalloproteases ('zincins'), catalytic domain"/>
    <property type="match status" value="1"/>
</dbReference>
<keyword evidence="3 12" id="KW-1003">Cell membrane</keyword>
<evidence type="ECO:0000256" key="7">
    <source>
        <dbReference type="ARBA" id="ARBA00022801"/>
    </source>
</evidence>
<evidence type="ECO:0000256" key="12">
    <source>
        <dbReference type="HAMAP-Rule" id="MF_00188"/>
    </source>
</evidence>
<evidence type="ECO:0000313" key="15">
    <source>
        <dbReference type="Proteomes" id="UP000244016"/>
    </source>
</evidence>
<evidence type="ECO:0000256" key="2">
    <source>
        <dbReference type="ARBA" id="ARBA00009779"/>
    </source>
</evidence>
<evidence type="ECO:0000256" key="9">
    <source>
        <dbReference type="ARBA" id="ARBA00022989"/>
    </source>
</evidence>
<evidence type="ECO:0000256" key="1">
    <source>
        <dbReference type="ARBA" id="ARBA00004651"/>
    </source>
</evidence>
<dbReference type="CDD" id="cd07340">
    <property type="entry name" value="M48B_Htpx_like"/>
    <property type="match status" value="1"/>
</dbReference>
<reference evidence="14 15" key="1">
    <citation type="submission" date="2017-08" db="EMBL/GenBank/DDBJ databases">
        <title>Burning lignite coal seam in the remote Altai Mountains harbors a hydrogen-driven thermophilic microbial community.</title>
        <authorList>
            <person name="Kadnikov V.V."/>
            <person name="Mardanov A.V."/>
            <person name="Ivasenko D."/>
            <person name="Beletsky A.V."/>
            <person name="Karnachuk O.V."/>
            <person name="Ravin N.V."/>
        </authorList>
    </citation>
    <scope>NUCLEOTIDE SEQUENCE [LARGE SCALE GENOMIC DNA]</scope>
    <source>
        <strain evidence="14">AL31</strain>
    </source>
</reference>
<dbReference type="EMBL" id="PEBW01000007">
    <property type="protein sequence ID" value="PTQ51136.1"/>
    <property type="molecule type" value="Genomic_DNA"/>
</dbReference>
<keyword evidence="14" id="KW-0346">Stress response</keyword>
<keyword evidence="5 12" id="KW-0812">Transmembrane</keyword>
<feature type="transmembrane region" description="Helical" evidence="12">
    <location>
        <begin position="196"/>
        <end position="215"/>
    </location>
</feature>
<dbReference type="EC" id="3.4.24.-" evidence="12"/>